<keyword evidence="2" id="KW-1185">Reference proteome</keyword>
<dbReference type="Proteomes" id="UP000800040">
    <property type="component" value="Unassembled WGS sequence"/>
</dbReference>
<organism evidence="1 2">
    <name type="scientific">Decorospora gaudefroyi</name>
    <dbReference type="NCBI Taxonomy" id="184978"/>
    <lineage>
        <taxon>Eukaryota</taxon>
        <taxon>Fungi</taxon>
        <taxon>Dikarya</taxon>
        <taxon>Ascomycota</taxon>
        <taxon>Pezizomycotina</taxon>
        <taxon>Dothideomycetes</taxon>
        <taxon>Pleosporomycetidae</taxon>
        <taxon>Pleosporales</taxon>
        <taxon>Pleosporineae</taxon>
        <taxon>Pleosporaceae</taxon>
        <taxon>Decorospora</taxon>
    </lineage>
</organism>
<sequence>MALATARGCHGFGTLPALHLTAQLGVMRWTNEITIPSLLRYPHRASSTPRVHHLMRAIHDARTLLVRVWTALRSPARAAEKKRIDATAAFGQRSSCGAYSDNWVVPRRKRTQWRSASLAKHVKCGRLGVEGVRSAVVSVHVAGAMAGVAPSSRSVNGCPQGKRGSQALRWAMGVIETPAGYLPTRCPDHDSG</sequence>
<evidence type="ECO:0000313" key="2">
    <source>
        <dbReference type="Proteomes" id="UP000800040"/>
    </source>
</evidence>
<reference evidence="1" key="1">
    <citation type="submission" date="2020-01" db="EMBL/GenBank/DDBJ databases">
        <authorList>
            <consortium name="DOE Joint Genome Institute"/>
            <person name="Haridas S."/>
            <person name="Albert R."/>
            <person name="Binder M."/>
            <person name="Bloem J."/>
            <person name="Labutti K."/>
            <person name="Salamov A."/>
            <person name="Andreopoulos B."/>
            <person name="Baker S.E."/>
            <person name="Barry K."/>
            <person name="Bills G."/>
            <person name="Bluhm B.H."/>
            <person name="Cannon C."/>
            <person name="Castanera R."/>
            <person name="Culley D.E."/>
            <person name="Daum C."/>
            <person name="Ezra D."/>
            <person name="Gonzalez J.B."/>
            <person name="Henrissat B."/>
            <person name="Kuo A."/>
            <person name="Liang C."/>
            <person name="Lipzen A."/>
            <person name="Lutzoni F."/>
            <person name="Magnuson J."/>
            <person name="Mondo S."/>
            <person name="Nolan M."/>
            <person name="Ohm R."/>
            <person name="Pangilinan J."/>
            <person name="Park H.-J."/>
            <person name="Ramirez L."/>
            <person name="Alfaro M."/>
            <person name="Sun H."/>
            <person name="Tritt A."/>
            <person name="Yoshinaga Y."/>
            <person name="Zwiers L.-H."/>
            <person name="Turgeon B.G."/>
            <person name="Goodwin S.B."/>
            <person name="Spatafora J.W."/>
            <person name="Crous P.W."/>
            <person name="Grigoriev I.V."/>
        </authorList>
    </citation>
    <scope>NUCLEOTIDE SEQUENCE</scope>
    <source>
        <strain evidence="1">P77</strain>
    </source>
</reference>
<name>A0A6A5K5Z0_9PLEO</name>
<accession>A0A6A5K5Z0</accession>
<dbReference type="EMBL" id="ML975344">
    <property type="protein sequence ID" value="KAF1832219.1"/>
    <property type="molecule type" value="Genomic_DNA"/>
</dbReference>
<dbReference type="AlphaFoldDB" id="A0A6A5K5Z0"/>
<gene>
    <name evidence="1" type="ORF">BDW02DRAFT_19231</name>
</gene>
<evidence type="ECO:0000313" key="1">
    <source>
        <dbReference type="EMBL" id="KAF1832219.1"/>
    </source>
</evidence>
<protein>
    <submittedName>
        <fullName evidence="1">Uncharacterized protein</fullName>
    </submittedName>
</protein>
<proteinExistence type="predicted"/>